<gene>
    <name evidence="6" type="primary">Wdr45</name>
</gene>
<dbReference type="PANTHER" id="PTHR11227">
    <property type="entry name" value="WD-REPEAT PROTEIN INTERACTING WITH PHOSPHOINOSIDES WIPI -RELATED"/>
    <property type="match status" value="1"/>
</dbReference>
<evidence type="ECO:0000313" key="6">
    <source>
        <dbReference type="EMBL" id="CAB3267705.1"/>
    </source>
</evidence>
<keyword evidence="3" id="KW-0677">Repeat</keyword>
<evidence type="ECO:0000256" key="2">
    <source>
        <dbReference type="ARBA" id="ARBA00022574"/>
    </source>
</evidence>
<protein>
    <submittedName>
        <fullName evidence="6">WD repeat domain phosphoinositide-interacting protein 4-like</fullName>
    </submittedName>
</protein>
<dbReference type="Gene3D" id="2.130.10.10">
    <property type="entry name" value="YVTN repeat-like/Quinoprotein amine dehydrogenase"/>
    <property type="match status" value="1"/>
</dbReference>
<dbReference type="SUPFAM" id="SSF50978">
    <property type="entry name" value="WD40 repeat-like"/>
    <property type="match status" value="1"/>
</dbReference>
<accession>A0A6F9DXW0</accession>
<keyword evidence="4" id="KW-0072">Autophagy</keyword>
<reference evidence="6" key="1">
    <citation type="submission" date="2020-04" db="EMBL/GenBank/DDBJ databases">
        <authorList>
            <person name="Neveu A P."/>
        </authorList>
    </citation>
    <scope>NUCLEOTIDE SEQUENCE</scope>
    <source>
        <tissue evidence="6">Whole embryo</tissue>
    </source>
</reference>
<organism evidence="6">
    <name type="scientific">Phallusia mammillata</name>
    <dbReference type="NCBI Taxonomy" id="59560"/>
    <lineage>
        <taxon>Eukaryota</taxon>
        <taxon>Metazoa</taxon>
        <taxon>Chordata</taxon>
        <taxon>Tunicata</taxon>
        <taxon>Ascidiacea</taxon>
        <taxon>Phlebobranchia</taxon>
        <taxon>Ascidiidae</taxon>
        <taxon>Phallusia</taxon>
    </lineage>
</organism>
<evidence type="ECO:0000256" key="5">
    <source>
        <dbReference type="ARBA" id="ARBA00025740"/>
    </source>
</evidence>
<dbReference type="InterPro" id="IPR001680">
    <property type="entry name" value="WD40_rpt"/>
</dbReference>
<comment type="subcellular location">
    <subcellularLocation>
        <location evidence="1">Preautophagosomal structure</location>
    </subcellularLocation>
</comment>
<evidence type="ECO:0000256" key="3">
    <source>
        <dbReference type="ARBA" id="ARBA00022737"/>
    </source>
</evidence>
<comment type="similarity">
    <text evidence="5">Belongs to the WD repeat PROPPIN family.</text>
</comment>
<proteinExistence type="evidence at transcript level"/>
<dbReference type="SMART" id="SM00320">
    <property type="entry name" value="WD40"/>
    <property type="match status" value="2"/>
</dbReference>
<dbReference type="InterPro" id="IPR048720">
    <property type="entry name" value="PROPPIN"/>
</dbReference>
<dbReference type="GO" id="GO:0000407">
    <property type="term" value="C:phagophore assembly site"/>
    <property type="evidence" value="ECO:0007669"/>
    <property type="project" value="UniProtKB-SubCell"/>
</dbReference>
<keyword evidence="2" id="KW-0853">WD repeat</keyword>
<name>A0A6F9DXW0_9ASCI</name>
<evidence type="ECO:0000256" key="4">
    <source>
        <dbReference type="ARBA" id="ARBA00023006"/>
    </source>
</evidence>
<dbReference type="InterPro" id="IPR015943">
    <property type="entry name" value="WD40/YVTN_repeat-like_dom_sf"/>
</dbReference>
<dbReference type="Pfam" id="PF21032">
    <property type="entry name" value="PROPPIN"/>
    <property type="match status" value="1"/>
</dbReference>
<dbReference type="AlphaFoldDB" id="A0A6F9DXW0"/>
<dbReference type="GO" id="GO:0006914">
    <property type="term" value="P:autophagy"/>
    <property type="evidence" value="ECO:0007669"/>
    <property type="project" value="UniProtKB-KW"/>
</dbReference>
<sequence>MSAQKVRNLTFNEERTCFTCSMEDGMRLYNVDPLAEKLRMDMDKVGSVSKVAMLHRTSLLAIVGGGSRAKFPVNVVKIWDDSEKKFVLQYKFSQAVLNVHMCNDKIIIALKSCIYVFSFPNDSKQLLQVDTRYNPLGLCEVGPLGERHVLATMGHAVGCIQIIDLSILGKDSSSPISINAHQTDVACLALNSQGTVVATASEKGTLIRLFDTTTRQKLVELRRGSDQAVLHSINFNPSSSYLCAASDKGTVHIFALKDTTLNRRSAFAKAGKVSPFQQYTNSQWSFCHFTVPAECACICAFAKGNSVVAACVDGSFHKYIFTAEGNCSREAYDVFLELLDTCDF</sequence>
<evidence type="ECO:0000256" key="1">
    <source>
        <dbReference type="ARBA" id="ARBA00004329"/>
    </source>
</evidence>
<dbReference type="InterPro" id="IPR036322">
    <property type="entry name" value="WD40_repeat_dom_sf"/>
</dbReference>
<dbReference type="EMBL" id="LR791843">
    <property type="protein sequence ID" value="CAB3267705.1"/>
    <property type="molecule type" value="mRNA"/>
</dbReference>